<protein>
    <submittedName>
        <fullName evidence="3">Uncharacterized protein</fullName>
    </submittedName>
</protein>
<proteinExistence type="predicted"/>
<feature type="region of interest" description="Disordered" evidence="1">
    <location>
        <begin position="1"/>
        <end position="23"/>
    </location>
</feature>
<evidence type="ECO:0000256" key="2">
    <source>
        <dbReference type="SAM" id="Phobius"/>
    </source>
</evidence>
<sequence length="725" mass="79055">MKILRAKDRRSKTTAPTSNKSKAVPIVERKSKPTGVHRIRRIFRSLGLDVINILNRRLQRKSALEEKKIALYQDFHPAFYHSLLHIIPISTAVALATLSLRGYYIGGELSGLRGQDDMKFLGLQIAAKLLELMVVSSLSCIAFALLRHQLCRRGIPFGALASGFDFSKISFLWSRELAATCSANFGSRGDKSLLVVVMVVFTLLAATVGPAAAVAALPVLRDWEAGGTRFYVDKRYRDMYPTVLDNVFPSDEICTASHNDTCHPSNYGLITEELFSFWPSMPTQSSSPDAGLGLFMPENTILSGPKALHKLAVRFRGPFVFQPEITVATTPLSNIADFVSQTSKVWTLANREFCAHGKSPSFCYYNDIFFSVDTLQPISFVRCNQNSVDDTIRFPRLDQGSDFPLIDLKDGELGTRNWFDSATRNGSTTNATWISLPETFGSSSVGALAAIPGDNSTNAADKLMACTIDARWANSSAVSSFLGGPLVVSGTPRDWVKIAPDWAQHLDPVIEQSGVSVFSMLCDSIGDFQGIARAQSPTNAVEAIFAVMITEGLSRIGNSAQIKGSLLDLTKLQWARQMLPIKGLFGSGGSAFNYTPTGDDDFMEFRMKATVNGYGYGVSVASILSILVLLTYSGIALAYVLYVTFFSHITSDAWDTITELIALAVNSDPSFELQSTGAGISCLGTLKQDVKVRVTKGQLKLVFGSKYLEDTSTEASVVVTNTLYE</sequence>
<keyword evidence="2" id="KW-0472">Membrane</keyword>
<name>A0A8H7WE40_9HELO</name>
<feature type="transmembrane region" description="Helical" evidence="2">
    <location>
        <begin position="125"/>
        <end position="146"/>
    </location>
</feature>
<organism evidence="3 4">
    <name type="scientific">Cadophora malorum</name>
    <dbReference type="NCBI Taxonomy" id="108018"/>
    <lineage>
        <taxon>Eukaryota</taxon>
        <taxon>Fungi</taxon>
        <taxon>Dikarya</taxon>
        <taxon>Ascomycota</taxon>
        <taxon>Pezizomycotina</taxon>
        <taxon>Leotiomycetes</taxon>
        <taxon>Helotiales</taxon>
        <taxon>Ploettnerulaceae</taxon>
        <taxon>Cadophora</taxon>
    </lineage>
</organism>
<reference evidence="3" key="1">
    <citation type="submission" date="2021-02" db="EMBL/GenBank/DDBJ databases">
        <title>Genome sequence Cadophora malorum strain M34.</title>
        <authorList>
            <person name="Stefanovic E."/>
            <person name="Vu D."/>
            <person name="Scully C."/>
            <person name="Dijksterhuis J."/>
            <person name="Roader J."/>
            <person name="Houbraken J."/>
        </authorList>
    </citation>
    <scope>NUCLEOTIDE SEQUENCE</scope>
    <source>
        <strain evidence="3">M34</strain>
    </source>
</reference>
<evidence type="ECO:0000313" key="4">
    <source>
        <dbReference type="Proteomes" id="UP000664132"/>
    </source>
</evidence>
<keyword evidence="4" id="KW-1185">Reference proteome</keyword>
<accession>A0A8H7WE40</accession>
<evidence type="ECO:0000313" key="3">
    <source>
        <dbReference type="EMBL" id="KAG4423102.1"/>
    </source>
</evidence>
<keyword evidence="2" id="KW-1133">Transmembrane helix</keyword>
<dbReference type="Proteomes" id="UP000664132">
    <property type="component" value="Unassembled WGS sequence"/>
</dbReference>
<gene>
    <name evidence="3" type="ORF">IFR04_003739</name>
</gene>
<feature type="transmembrane region" description="Helical" evidence="2">
    <location>
        <begin position="83"/>
        <end position="105"/>
    </location>
</feature>
<dbReference type="AlphaFoldDB" id="A0A8H7WE40"/>
<evidence type="ECO:0000256" key="1">
    <source>
        <dbReference type="SAM" id="MobiDB-lite"/>
    </source>
</evidence>
<dbReference type="EMBL" id="JAFJYH010000039">
    <property type="protein sequence ID" value="KAG4423102.1"/>
    <property type="molecule type" value="Genomic_DNA"/>
</dbReference>
<dbReference type="OrthoDB" id="5342924at2759"/>
<feature type="transmembrane region" description="Helical" evidence="2">
    <location>
        <begin position="613"/>
        <end position="642"/>
    </location>
</feature>
<comment type="caution">
    <text evidence="3">The sequence shown here is derived from an EMBL/GenBank/DDBJ whole genome shotgun (WGS) entry which is preliminary data.</text>
</comment>
<keyword evidence="2" id="KW-0812">Transmembrane</keyword>
<feature type="transmembrane region" description="Helical" evidence="2">
    <location>
        <begin position="193"/>
        <end position="220"/>
    </location>
</feature>